<sequence length="797" mass="91208">MHLTVFLLIKNKNPLIFLFFGLVGILFLPQDLLAQRVVDISQYPPEYFDSIRANVYDTTNVNYTIRAYRLSSEDKIVIDGNLDEPAWKIADRKTNFIEKDPYPLIPTSDETEFAILYDDENLYVGVWCWDAVPDKIVAYLAPRGTYGADNLQLFIDSYNDDRTGYKFVISPTGVQGDELRYDDVKRDRNWNGIWYSEGKVDDKGWYVEVKIPFFNMRYSSSEQQTWGFNIMRTMAREASRSQWKPHLPEWENNTRMSQLGQIVGIKNISSGRTFELRPYGTVSSTEALNVSPFKTLNLGGDIRFSPSPNLTADFTFNPDFAQVDADVFEINLTRFPTRFAELRPFFTERINVFNTPLELFYSRRIGAKGDILGGVKMTGKLNHGVEFGVLGNVTGKSVFKSALQNSEKATFGVMRVKKDILGSSNIGILAATKEEADNYNRIFGVDGSFVLSGNDFVDFQVATGQTEKQTEQNMAYNLIYTRTGDLMGLILTGERIEPEFEINRVGYIQKEAYRGWDNVTGTYKLSPRINKYNLRRITANATLEFDRDLFTSEYINNVLQNFPDFVPDVMFGSVTTNDEGNPVISDGSRTSNNYKVGGDLTINMINEMIIVADYKRFTATELTGQYSGNLLTLSYSTRPINKGASFAGVFGFTNDTYYNFNQKYVARQRKLTLEGEGRLTRNFLTTLIGDYTETFTTSDHKDGRYFKLSSNSTWMFTKDFYLRVHAQGILGTTFYQQKEIYNEYLLSCLMSWEYRPGSFLYLAYNEGRFDPSGNSGWRNMSLNNRTIILKISYFFSI</sequence>
<evidence type="ECO:0000313" key="3">
    <source>
        <dbReference type="EMBL" id="QGY42218.1"/>
    </source>
</evidence>
<dbReference type="InterPro" id="IPR010502">
    <property type="entry name" value="Carb-bd_dom_fam9"/>
</dbReference>
<dbReference type="EMBL" id="CP046401">
    <property type="protein sequence ID" value="QGY42218.1"/>
    <property type="molecule type" value="Genomic_DNA"/>
</dbReference>
<dbReference type="Pfam" id="PF06452">
    <property type="entry name" value="CBM9_1"/>
    <property type="match status" value="1"/>
</dbReference>
<name>A0A6I6JMD8_9BACT</name>
<dbReference type="Gene3D" id="2.60.40.1190">
    <property type="match status" value="1"/>
</dbReference>
<protein>
    <submittedName>
        <fullName evidence="3">Uncharacterized protein</fullName>
    </submittedName>
</protein>
<gene>
    <name evidence="3" type="ORF">GM418_00665</name>
</gene>
<proteinExistence type="predicted"/>
<organism evidence="3 4">
    <name type="scientific">Maribellus comscasis</name>
    <dbReference type="NCBI Taxonomy" id="2681766"/>
    <lineage>
        <taxon>Bacteria</taxon>
        <taxon>Pseudomonadati</taxon>
        <taxon>Bacteroidota</taxon>
        <taxon>Bacteroidia</taxon>
        <taxon>Marinilabiliales</taxon>
        <taxon>Prolixibacteraceae</taxon>
        <taxon>Maribellus</taxon>
    </lineage>
</organism>
<dbReference type="GO" id="GO:0016052">
    <property type="term" value="P:carbohydrate catabolic process"/>
    <property type="evidence" value="ECO:0007669"/>
    <property type="project" value="InterPro"/>
</dbReference>
<accession>A0A6I6JMD8</accession>
<dbReference type="KEGG" id="mcos:GM418_00665"/>
<feature type="domain" description="Carbohydrate-binding" evidence="1">
    <location>
        <begin position="78"/>
        <end position="234"/>
    </location>
</feature>
<dbReference type="InterPro" id="IPR045670">
    <property type="entry name" value="DUF5916"/>
</dbReference>
<dbReference type="Proteomes" id="UP000428260">
    <property type="component" value="Chromosome"/>
</dbReference>
<dbReference type="CDD" id="cd09618">
    <property type="entry name" value="CBM9_like_2"/>
    <property type="match status" value="1"/>
</dbReference>
<dbReference type="GO" id="GO:0030246">
    <property type="term" value="F:carbohydrate binding"/>
    <property type="evidence" value="ECO:0007669"/>
    <property type="project" value="InterPro"/>
</dbReference>
<evidence type="ECO:0000313" key="4">
    <source>
        <dbReference type="Proteomes" id="UP000428260"/>
    </source>
</evidence>
<reference evidence="3 4" key="1">
    <citation type="submission" date="2019-11" db="EMBL/GenBank/DDBJ databases">
        <authorList>
            <person name="Zheng R.K."/>
            <person name="Sun C.M."/>
        </authorList>
    </citation>
    <scope>NUCLEOTIDE SEQUENCE [LARGE SCALE GENOMIC DNA]</scope>
    <source>
        <strain evidence="3 4">WC007</strain>
    </source>
</reference>
<evidence type="ECO:0000259" key="2">
    <source>
        <dbReference type="Pfam" id="PF19313"/>
    </source>
</evidence>
<dbReference type="Pfam" id="PF19313">
    <property type="entry name" value="DUF5916"/>
    <property type="match status" value="1"/>
</dbReference>
<dbReference type="GO" id="GO:0004553">
    <property type="term" value="F:hydrolase activity, hydrolyzing O-glycosyl compounds"/>
    <property type="evidence" value="ECO:0007669"/>
    <property type="project" value="InterPro"/>
</dbReference>
<dbReference type="SUPFAM" id="SSF49344">
    <property type="entry name" value="CBD9-like"/>
    <property type="match status" value="1"/>
</dbReference>
<dbReference type="AlphaFoldDB" id="A0A6I6JMD8"/>
<keyword evidence="4" id="KW-1185">Reference proteome</keyword>
<dbReference type="RefSeq" id="WP_158862172.1">
    <property type="nucleotide sequence ID" value="NZ_CP046401.1"/>
</dbReference>
<feature type="domain" description="DUF5916" evidence="2">
    <location>
        <begin position="276"/>
        <end position="368"/>
    </location>
</feature>
<evidence type="ECO:0000259" key="1">
    <source>
        <dbReference type="Pfam" id="PF06452"/>
    </source>
</evidence>